<dbReference type="OrthoDB" id="10374672at2759"/>
<gene>
    <name evidence="2" type="ORF">INT43_008788</name>
</gene>
<dbReference type="AlphaFoldDB" id="A0A8H7UD43"/>
<comment type="caution">
    <text evidence="2">The sequence shown here is derived from an EMBL/GenBank/DDBJ whole genome shotgun (WGS) entry which is preliminary data.</text>
</comment>
<keyword evidence="3" id="KW-1185">Reference proteome</keyword>
<reference evidence="2" key="1">
    <citation type="submission" date="2020-12" db="EMBL/GenBank/DDBJ databases">
        <title>Metabolic potential, ecology and presence of endohyphal bacteria is reflected in genomic diversity of Mucoromycotina.</title>
        <authorList>
            <person name="Muszewska A."/>
            <person name="Okrasinska A."/>
            <person name="Steczkiewicz K."/>
            <person name="Drgas O."/>
            <person name="Orlowska M."/>
            <person name="Perlinska-Lenart U."/>
            <person name="Aleksandrzak-Piekarczyk T."/>
            <person name="Szatraj K."/>
            <person name="Zielenkiewicz U."/>
            <person name="Pilsyk S."/>
            <person name="Malc E."/>
            <person name="Mieczkowski P."/>
            <person name="Kruszewska J.S."/>
            <person name="Biernat P."/>
            <person name="Pawlowska J."/>
        </authorList>
    </citation>
    <scope>NUCLEOTIDE SEQUENCE</scope>
    <source>
        <strain evidence="2">WA0000067209</strain>
    </source>
</reference>
<name>A0A8H7UD43_MORIS</name>
<proteinExistence type="predicted"/>
<protein>
    <submittedName>
        <fullName evidence="2">Uncharacterized protein</fullName>
    </submittedName>
</protein>
<feature type="compositionally biased region" description="Polar residues" evidence="1">
    <location>
        <begin position="20"/>
        <end position="33"/>
    </location>
</feature>
<feature type="region of interest" description="Disordered" evidence="1">
    <location>
        <begin position="1"/>
        <end position="85"/>
    </location>
</feature>
<feature type="compositionally biased region" description="Gly residues" evidence="1">
    <location>
        <begin position="42"/>
        <end position="72"/>
    </location>
</feature>
<evidence type="ECO:0000313" key="2">
    <source>
        <dbReference type="EMBL" id="KAG2181206.1"/>
    </source>
</evidence>
<dbReference type="EMBL" id="JAEPQZ010000005">
    <property type="protein sequence ID" value="KAG2181206.1"/>
    <property type="molecule type" value="Genomic_DNA"/>
</dbReference>
<dbReference type="Proteomes" id="UP000654370">
    <property type="component" value="Unassembled WGS sequence"/>
</dbReference>
<sequence length="109" mass="11612">MSDKIPATEVIEQLGRGGDSNMTSGSTGFGANNQRRRSSGFSGSGIMEGSGDSGIFYGGGNQRNGSLGGGGSTFKSLETHRRQSMDKANEFQQQYAKDGVADRFKSWFK</sequence>
<evidence type="ECO:0000313" key="3">
    <source>
        <dbReference type="Proteomes" id="UP000654370"/>
    </source>
</evidence>
<evidence type="ECO:0000256" key="1">
    <source>
        <dbReference type="SAM" id="MobiDB-lite"/>
    </source>
</evidence>
<accession>A0A8H7UD43</accession>
<organism evidence="2 3">
    <name type="scientific">Mortierella isabellina</name>
    <name type="common">Filamentous fungus</name>
    <name type="synonym">Umbelopsis isabellina</name>
    <dbReference type="NCBI Taxonomy" id="91625"/>
    <lineage>
        <taxon>Eukaryota</taxon>
        <taxon>Fungi</taxon>
        <taxon>Fungi incertae sedis</taxon>
        <taxon>Mucoromycota</taxon>
        <taxon>Mucoromycotina</taxon>
        <taxon>Umbelopsidomycetes</taxon>
        <taxon>Umbelopsidales</taxon>
        <taxon>Umbelopsidaceae</taxon>
        <taxon>Umbelopsis</taxon>
    </lineage>
</organism>